<proteinExistence type="predicted"/>
<dbReference type="InterPro" id="IPR001245">
    <property type="entry name" value="Ser-Thr/Tyr_kinase_cat_dom"/>
</dbReference>
<dbReference type="Gene3D" id="1.10.510.10">
    <property type="entry name" value="Transferase(Phosphotransferase) domain 1"/>
    <property type="match status" value="4"/>
</dbReference>
<organism evidence="2 3">
    <name type="scientific">Meripilus lineatus</name>
    <dbReference type="NCBI Taxonomy" id="2056292"/>
    <lineage>
        <taxon>Eukaryota</taxon>
        <taxon>Fungi</taxon>
        <taxon>Dikarya</taxon>
        <taxon>Basidiomycota</taxon>
        <taxon>Agaricomycotina</taxon>
        <taxon>Agaricomycetes</taxon>
        <taxon>Polyporales</taxon>
        <taxon>Meripilaceae</taxon>
        <taxon>Meripilus</taxon>
    </lineage>
</organism>
<protein>
    <recommendedName>
        <fullName evidence="1">Protein kinase domain-containing protein</fullName>
    </recommendedName>
</protein>
<dbReference type="EMBL" id="JANAWD010000260">
    <property type="protein sequence ID" value="KAJ3482726.1"/>
    <property type="molecule type" value="Genomic_DNA"/>
</dbReference>
<dbReference type="PANTHER" id="PTHR44329">
    <property type="entry name" value="SERINE/THREONINE-PROTEIN KINASE TNNI3K-RELATED"/>
    <property type="match status" value="1"/>
</dbReference>
<dbReference type="SUPFAM" id="SSF56112">
    <property type="entry name" value="Protein kinase-like (PK-like)"/>
    <property type="match status" value="4"/>
</dbReference>
<keyword evidence="3" id="KW-1185">Reference proteome</keyword>
<evidence type="ECO:0000313" key="2">
    <source>
        <dbReference type="EMBL" id="KAJ3482726.1"/>
    </source>
</evidence>
<evidence type="ECO:0000259" key="1">
    <source>
        <dbReference type="PROSITE" id="PS50011"/>
    </source>
</evidence>
<comment type="caution">
    <text evidence="2">The sequence shown here is derived from an EMBL/GenBank/DDBJ whole genome shotgun (WGS) entry which is preliminary data.</text>
</comment>
<feature type="domain" description="Protein kinase" evidence="1">
    <location>
        <begin position="1123"/>
        <end position="1439"/>
    </location>
</feature>
<dbReference type="Proteomes" id="UP001212997">
    <property type="component" value="Unassembled WGS sequence"/>
</dbReference>
<dbReference type="PANTHER" id="PTHR44329:SF214">
    <property type="entry name" value="PROTEIN KINASE DOMAIN-CONTAINING PROTEIN"/>
    <property type="match status" value="1"/>
</dbReference>
<dbReference type="GO" id="GO:0004674">
    <property type="term" value="F:protein serine/threonine kinase activity"/>
    <property type="evidence" value="ECO:0007669"/>
    <property type="project" value="TreeGrafter"/>
</dbReference>
<gene>
    <name evidence="2" type="ORF">NLI96_g6792</name>
</gene>
<dbReference type="Pfam" id="PF00069">
    <property type="entry name" value="Pkinase"/>
    <property type="match status" value="1"/>
</dbReference>
<dbReference type="InterPro" id="IPR011009">
    <property type="entry name" value="Kinase-like_dom_sf"/>
</dbReference>
<dbReference type="InterPro" id="IPR000719">
    <property type="entry name" value="Prot_kinase_dom"/>
</dbReference>
<reference evidence="2" key="1">
    <citation type="submission" date="2022-07" db="EMBL/GenBank/DDBJ databases">
        <title>Genome Sequence of Physisporinus lineatus.</title>
        <authorList>
            <person name="Buettner E."/>
        </authorList>
    </citation>
    <scope>NUCLEOTIDE SEQUENCE</scope>
    <source>
        <strain evidence="2">VT162</strain>
    </source>
</reference>
<name>A0AAD5YDJ4_9APHY</name>
<dbReference type="PROSITE" id="PS50011">
    <property type="entry name" value="PROTEIN_KINASE_DOM"/>
    <property type="match status" value="3"/>
</dbReference>
<evidence type="ECO:0000313" key="3">
    <source>
        <dbReference type="Proteomes" id="UP001212997"/>
    </source>
</evidence>
<feature type="domain" description="Protein kinase" evidence="1">
    <location>
        <begin position="1"/>
        <end position="350"/>
    </location>
</feature>
<dbReference type="Pfam" id="PF07714">
    <property type="entry name" value="PK_Tyr_Ser-Thr"/>
    <property type="match status" value="3"/>
</dbReference>
<feature type="domain" description="Protein kinase" evidence="1">
    <location>
        <begin position="449"/>
        <end position="1062"/>
    </location>
</feature>
<dbReference type="GO" id="GO:0005524">
    <property type="term" value="F:ATP binding"/>
    <property type="evidence" value="ECO:0007669"/>
    <property type="project" value="InterPro"/>
</dbReference>
<dbReference type="InterPro" id="IPR051681">
    <property type="entry name" value="Ser/Thr_Kinases-Pseudokinases"/>
</dbReference>
<accession>A0AAD5YDJ4</accession>
<dbReference type="Gene3D" id="3.30.200.20">
    <property type="entry name" value="Phosphorylase Kinase, domain 1"/>
    <property type="match status" value="1"/>
</dbReference>
<sequence>MGNLVSDLRSSLRAHDIIPGRKKKSTPYPFRPDKEDAIRLGPIVVNWLRTASEQLGLVDPKNKPHIELLQSAFETGRTERIYRLAADSDGVLNVMLTACDNSAGVDGADDKLARTWLVGIFCELVCRSSHFPQCLMLEVQLLDNTHHDSNDYADIYPGTQDGRIVNLQVLKAMQEYDSRILDSRMQDLARGLYHLHSNGIIHGRLRGDTILLTHDGRIQLLGFETAAYEYTDIGGPSASRYQLAFEAPELFRDSSEDPIQPPSFESDVWAFGCVCVELFNDGNHPYNDMGDAAIKRKVRQGCHPPHTMTMPDEIRAIAERCWEMSPERRPSMRVLVDELTHAQQKPRDFLTSVLMSLASIPSNDIKKQCILENLALVARNRDLRKILQYRRSDAEHVLDIFHEILIGCYSGRYNLPMGTRSTLRILMTELSFVAESFPKSFRITGAEITDGYLDFIKTGFSEISMGTYQEQKVAIKALLTRDIHRRIHYLRVKRKFVAESIVWRSLPHERILPFIGVDSQSHGLEPSMISPWMENGNARRYVEQVQGQGKEFRARVNKLASTRLSKMLSYIDFRIIGIGLKLHQTALAIEFLHGEDIAHGDLRGANVLVDAEGNAVLSDFGISVLYGPGSMFRISSHDGHSSYMSPERANPAWYNEDYPPMQHAPPSLRGDIYSFGCLCIELYACADPYGNLTEFMVATKVMGNVPPKRPRKKGHEIPDVLWKVVHNIIPRREKNSTPCPFRSDKKDVIRLGPIVVNWLRTASEQLGSDGVRKKPHIELLQSAFHTGRTERIYRLAADANGILDIMLASCDISAGVTGSPDDKLARSWLVGVFCELVCRSSHFPQCLMLEVQLLDNTHYDSNDYADIYSGTQDGRIVNLQVPKAMQEYDSRILDSRVQDLAHGLLHLHLNGITHGGLRGDTIILTPDGRIQLLGFETAGYEYIDIRDHSASSYQLAFQAPELLRDSSEDPIQPPSFESDVWAFGCVCVELFNDGNHPYNDMGDAAIKRKVRQGCHPPHTMTMPDEIRAIAERCWEMSPEQRPSMRVLVDELIQAQKKPRDFLTSVLMSMASISSNDIERQCILEDLALVARNRVLRKVLQYRDTDAENVHDIFHEILIGCYSGRYNLPMGTRSTLRILMAELASAAESFPVSFCITGTEITDGYLDFTRTGSCEISMGTHQERKVAIKALLIRDFSLDRLYFRAERKLVTESIVWGTLPHERILPFIGVDFQPHGIQPSMISPWMENGNARRYVEQVQGQRKEFRACVNKLLHQTALAVEFLHGEDIAHGDLRGANVLVDAEGNAVLADFGIAALYGPGSMFRVSSHHGHPSYMSPERANPAWYNEDYPPKQHAPPSPRSDIYAFGCLCIELYACADPYGDANKYLVAMKVLNNEPPQRPRQKGHEIPDVLWKVVCQCMERKGLSKRLKAKQVVEARIIDMA</sequence>